<dbReference type="AlphaFoldDB" id="A0A095Y8W1"/>
<dbReference type="InterPro" id="IPR000836">
    <property type="entry name" value="PRTase_dom"/>
</dbReference>
<comment type="catalytic activity">
    <reaction evidence="7">
        <text>orotidine 5'-phosphate + diphosphate = orotate + 5-phospho-alpha-D-ribose 1-diphosphate</text>
        <dbReference type="Rhea" id="RHEA:10380"/>
        <dbReference type="ChEBI" id="CHEBI:30839"/>
        <dbReference type="ChEBI" id="CHEBI:33019"/>
        <dbReference type="ChEBI" id="CHEBI:57538"/>
        <dbReference type="ChEBI" id="CHEBI:58017"/>
        <dbReference type="EC" id="2.4.2.10"/>
    </reaction>
</comment>
<comment type="pathway">
    <text evidence="1 7">Pyrimidine metabolism; UMP biosynthesis via de novo pathway; UMP from orotate: step 1/2.</text>
</comment>
<comment type="function">
    <text evidence="7">Catalyzes the transfer of a ribosyl phosphate group from 5-phosphoribose 1-diphosphate to orotate, leading to the formation of orotidine monophosphate (OMP).</text>
</comment>
<feature type="binding site" description="in other chain" evidence="7">
    <location>
        <begin position="114"/>
        <end position="122"/>
    </location>
    <ligand>
        <name>5-phospho-alpha-D-ribose 1-diphosphate</name>
        <dbReference type="ChEBI" id="CHEBI:58017"/>
        <note>ligand shared between dimeric partners</note>
    </ligand>
</feature>
<evidence type="ECO:0000313" key="10">
    <source>
        <dbReference type="Proteomes" id="UP000029579"/>
    </source>
</evidence>
<dbReference type="InterPro" id="IPR023031">
    <property type="entry name" value="OPRT"/>
</dbReference>
<name>A0A095Y8W1_9FIRM</name>
<dbReference type="CDD" id="cd06223">
    <property type="entry name" value="PRTases_typeI"/>
    <property type="match status" value="1"/>
</dbReference>
<dbReference type="PANTHER" id="PTHR19278">
    <property type="entry name" value="OROTATE PHOSPHORIBOSYLTRANSFERASE"/>
    <property type="match status" value="1"/>
</dbReference>
<dbReference type="Proteomes" id="UP000029579">
    <property type="component" value="Unassembled WGS sequence"/>
</dbReference>
<accession>A0A095Y8W1</accession>
<feature type="binding site" evidence="7">
    <location>
        <position position="118"/>
    </location>
    <ligand>
        <name>orotate</name>
        <dbReference type="ChEBI" id="CHEBI:30839"/>
    </ligand>
</feature>
<keyword evidence="6 7" id="KW-0665">Pyrimidine biosynthesis</keyword>
<evidence type="ECO:0000256" key="7">
    <source>
        <dbReference type="HAMAP-Rule" id="MF_01208"/>
    </source>
</evidence>
<reference evidence="9 10" key="1">
    <citation type="submission" date="2014-07" db="EMBL/GenBank/DDBJ databases">
        <authorList>
            <person name="McCorrison J."/>
            <person name="Sanka R."/>
            <person name="Torralba M."/>
            <person name="Gillis M."/>
            <person name="Haft D.H."/>
            <person name="Methe B."/>
            <person name="Sutton G."/>
            <person name="Nelson K.E."/>
        </authorList>
    </citation>
    <scope>NUCLEOTIDE SEQUENCE [LARGE SCALE GENOMIC DNA]</scope>
    <source>
        <strain evidence="9 10">S7-1-13</strain>
    </source>
</reference>
<dbReference type="PANTHER" id="PTHR19278:SF9">
    <property type="entry name" value="URIDINE 5'-MONOPHOSPHATE SYNTHASE"/>
    <property type="match status" value="1"/>
</dbReference>
<dbReference type="SUPFAM" id="SSF53271">
    <property type="entry name" value="PRTase-like"/>
    <property type="match status" value="1"/>
</dbReference>
<dbReference type="Pfam" id="PF00156">
    <property type="entry name" value="Pribosyltran"/>
    <property type="match status" value="1"/>
</dbReference>
<keyword evidence="5 7" id="KW-0460">Magnesium</keyword>
<feature type="binding site" evidence="7">
    <location>
        <position position="146"/>
    </location>
    <ligand>
        <name>orotate</name>
        <dbReference type="ChEBI" id="CHEBI:30839"/>
    </ligand>
</feature>
<dbReference type="GO" id="GO:0004588">
    <property type="term" value="F:orotate phosphoribosyltransferase activity"/>
    <property type="evidence" value="ECO:0007669"/>
    <property type="project" value="UniProtKB-UniRule"/>
</dbReference>
<comment type="similarity">
    <text evidence="7">Belongs to the purine/pyrimidine phosphoribosyltransferase family. PyrE subfamily.</text>
</comment>
<organism evidence="9 10">
    <name type="scientific">Anaerococcus lactolyticus S7-1-13</name>
    <dbReference type="NCBI Taxonomy" id="1284686"/>
    <lineage>
        <taxon>Bacteria</taxon>
        <taxon>Bacillati</taxon>
        <taxon>Bacillota</taxon>
        <taxon>Tissierellia</taxon>
        <taxon>Tissierellales</taxon>
        <taxon>Peptoniphilaceae</taxon>
        <taxon>Anaerococcus</taxon>
    </lineage>
</organism>
<dbReference type="GO" id="GO:0019856">
    <property type="term" value="P:pyrimidine nucleobase biosynthetic process"/>
    <property type="evidence" value="ECO:0007669"/>
    <property type="project" value="InterPro"/>
</dbReference>
<comment type="caution">
    <text evidence="7">Lacks conserved residue(s) required for the propagation of feature annotation.</text>
</comment>
<dbReference type="GO" id="GO:0044205">
    <property type="term" value="P:'de novo' UMP biosynthetic process"/>
    <property type="evidence" value="ECO:0007669"/>
    <property type="project" value="UniProtKB-UniRule"/>
</dbReference>
<dbReference type="RefSeq" id="WP_037328758.1">
    <property type="nucleotide sequence ID" value="NZ_JRMW01000043.1"/>
</dbReference>
<comment type="subunit">
    <text evidence="7">Homodimer.</text>
</comment>
<dbReference type="GO" id="GO:0000287">
    <property type="term" value="F:magnesium ion binding"/>
    <property type="evidence" value="ECO:0007669"/>
    <property type="project" value="UniProtKB-UniRule"/>
</dbReference>
<feature type="domain" description="Phosphoribosyltransferase" evidence="8">
    <location>
        <begin position="38"/>
        <end position="147"/>
    </location>
</feature>
<evidence type="ECO:0000256" key="5">
    <source>
        <dbReference type="ARBA" id="ARBA00022842"/>
    </source>
</evidence>
<evidence type="ECO:0000256" key="3">
    <source>
        <dbReference type="ARBA" id="ARBA00022676"/>
    </source>
</evidence>
<evidence type="ECO:0000256" key="2">
    <source>
        <dbReference type="ARBA" id="ARBA00011971"/>
    </source>
</evidence>
<proteinExistence type="inferred from homology"/>
<dbReference type="eggNOG" id="COG0461">
    <property type="taxonomic scope" value="Bacteria"/>
</dbReference>
<dbReference type="UniPathway" id="UPA00070">
    <property type="reaction ID" value="UER00119"/>
</dbReference>
<dbReference type="EMBL" id="JRMW01000043">
    <property type="protein sequence ID" value="KGF03077.1"/>
    <property type="molecule type" value="Genomic_DNA"/>
</dbReference>
<gene>
    <name evidence="7" type="primary">pyrE</name>
    <name evidence="9" type="ORF">HMPREF1630_08790</name>
</gene>
<comment type="caution">
    <text evidence="9">The sequence shown here is derived from an EMBL/GenBank/DDBJ whole genome shotgun (WGS) entry which is preliminary data.</text>
</comment>
<dbReference type="Gene3D" id="3.40.50.2020">
    <property type="match status" value="1"/>
</dbReference>
<evidence type="ECO:0000256" key="4">
    <source>
        <dbReference type="ARBA" id="ARBA00022679"/>
    </source>
</evidence>
<dbReference type="InterPro" id="IPR029057">
    <property type="entry name" value="PRTase-like"/>
</dbReference>
<dbReference type="OrthoDB" id="9783570at2"/>
<dbReference type="EC" id="2.4.2.10" evidence="2 7"/>
<protein>
    <recommendedName>
        <fullName evidence="2 7">Orotate phosphoribosyltransferase</fullName>
        <shortName evidence="7">OPRT</shortName>
        <shortName evidence="7">OPRTase</shortName>
        <ecNumber evidence="2 7">2.4.2.10</ecNumber>
    </recommendedName>
</protein>
<comment type="cofactor">
    <cofactor evidence="7">
        <name>Mg(2+)</name>
        <dbReference type="ChEBI" id="CHEBI:18420"/>
    </cofactor>
</comment>
<evidence type="ECO:0000256" key="1">
    <source>
        <dbReference type="ARBA" id="ARBA00004889"/>
    </source>
</evidence>
<dbReference type="NCBIfam" id="TIGR01367">
    <property type="entry name" value="pyrE_Therm"/>
    <property type="match status" value="1"/>
</dbReference>
<dbReference type="InterPro" id="IPR006273">
    <property type="entry name" value="Orotate_PRibTrfase_bac"/>
</dbReference>
<evidence type="ECO:0000256" key="6">
    <source>
        <dbReference type="ARBA" id="ARBA00022975"/>
    </source>
</evidence>
<sequence length="192" mass="20991">MEKTIELLKKSNALLEGHFILSSGKHSDKYVQCAKLIQNPKYCEEVAKIIAEKVKQAGIKVDLCVGPAMGGIIIAYEVARALGVDAIFTERENNEMTLRRGFEIKEGQKVIIVEDVITTGKSSFETVDVIKAHGGDVVALTSIVNRSHVDEINGLPLISAVKIEVNAWDPDELPDDLKNIPAIKPGSRKMKA</sequence>
<keyword evidence="4 7" id="KW-0808">Transferase</keyword>
<evidence type="ECO:0000313" key="9">
    <source>
        <dbReference type="EMBL" id="KGF03077.1"/>
    </source>
</evidence>
<evidence type="ECO:0000259" key="8">
    <source>
        <dbReference type="Pfam" id="PF00156"/>
    </source>
</evidence>
<keyword evidence="3 7" id="KW-0328">Glycosyltransferase</keyword>
<dbReference type="HAMAP" id="MF_01208">
    <property type="entry name" value="PyrE"/>
    <property type="match status" value="1"/>
</dbReference>